<gene>
    <name evidence="1" type="ORF">LTR62_003385</name>
</gene>
<reference evidence="1" key="1">
    <citation type="submission" date="2023-08" db="EMBL/GenBank/DDBJ databases">
        <title>Black Yeasts Isolated from many extreme environments.</title>
        <authorList>
            <person name="Coleine C."/>
            <person name="Stajich J.E."/>
            <person name="Selbmann L."/>
        </authorList>
    </citation>
    <scope>NUCLEOTIDE SEQUENCE</scope>
    <source>
        <strain evidence="1">CCFEE 5401</strain>
    </source>
</reference>
<protein>
    <submittedName>
        <fullName evidence="1">Uncharacterized protein</fullName>
    </submittedName>
</protein>
<comment type="caution">
    <text evidence="1">The sequence shown here is derived from an EMBL/GenBank/DDBJ whole genome shotgun (WGS) entry which is preliminary data.</text>
</comment>
<organism evidence="1 2">
    <name type="scientific">Meristemomyces frigidus</name>
    <dbReference type="NCBI Taxonomy" id="1508187"/>
    <lineage>
        <taxon>Eukaryota</taxon>
        <taxon>Fungi</taxon>
        <taxon>Dikarya</taxon>
        <taxon>Ascomycota</taxon>
        <taxon>Pezizomycotina</taxon>
        <taxon>Dothideomycetes</taxon>
        <taxon>Dothideomycetidae</taxon>
        <taxon>Mycosphaerellales</taxon>
        <taxon>Teratosphaeriaceae</taxon>
        <taxon>Meristemomyces</taxon>
    </lineage>
</organism>
<proteinExistence type="predicted"/>
<accession>A0AAN7TKT6</accession>
<sequence>MAAFWWEIMRVGSALPSKIIFFTWPRLQTTGLHWAPASFRNLGNFGSLKREITEGESARVMPQGLSVRLPGIELHAKQATPLHTDGGKWASLLPISGRVADPDPFVLQDLEQTGGIISLLLDVESTEMQRYHPAKGLLGTTSPGNSSESEQGEPTALKFNMIRNADLLLWDDYHTHLLETLYRYSDVIYSLVLDSPFDIDGTDYPLVIKASRFYGHASGEITRRIRKQNVDSSE</sequence>
<dbReference type="Proteomes" id="UP001310890">
    <property type="component" value="Unassembled WGS sequence"/>
</dbReference>
<dbReference type="EMBL" id="JAVRRL010000023">
    <property type="protein sequence ID" value="KAK5113516.1"/>
    <property type="molecule type" value="Genomic_DNA"/>
</dbReference>
<evidence type="ECO:0000313" key="1">
    <source>
        <dbReference type="EMBL" id="KAK5113516.1"/>
    </source>
</evidence>
<evidence type="ECO:0000313" key="2">
    <source>
        <dbReference type="Proteomes" id="UP001310890"/>
    </source>
</evidence>
<name>A0AAN7TKT6_9PEZI</name>
<dbReference type="AlphaFoldDB" id="A0AAN7TKT6"/>